<feature type="compositionally biased region" description="Basic and acidic residues" evidence="1">
    <location>
        <begin position="622"/>
        <end position="645"/>
    </location>
</feature>
<dbReference type="AlphaFoldDB" id="A0A8H6LF46"/>
<feature type="compositionally biased region" description="Basic and acidic residues" evidence="1">
    <location>
        <begin position="576"/>
        <end position="603"/>
    </location>
</feature>
<feature type="compositionally biased region" description="Low complexity" evidence="1">
    <location>
        <begin position="607"/>
        <end position="618"/>
    </location>
</feature>
<evidence type="ECO:0000259" key="2">
    <source>
        <dbReference type="Pfam" id="PF16561"/>
    </source>
</evidence>
<feature type="region of interest" description="Disordered" evidence="1">
    <location>
        <begin position="482"/>
        <end position="522"/>
    </location>
</feature>
<dbReference type="InterPro" id="IPR014756">
    <property type="entry name" value="Ig_E-set"/>
</dbReference>
<dbReference type="Pfam" id="PF16561">
    <property type="entry name" value="AMPK1_CBM"/>
    <property type="match status" value="1"/>
</dbReference>
<dbReference type="InterPro" id="IPR013783">
    <property type="entry name" value="Ig-like_fold"/>
</dbReference>
<feature type="compositionally biased region" description="Low complexity" evidence="1">
    <location>
        <begin position="646"/>
        <end position="680"/>
    </location>
</feature>
<reference evidence="3 4" key="1">
    <citation type="journal article" date="2020" name="bioRxiv">
        <title>A chromosome-scale genome assembly for the Fusarium oxysporum strain Fo5176 to establish a model Arabidopsis-fungal pathosystem.</title>
        <authorList>
            <person name="Fokkens L."/>
            <person name="Guo L."/>
            <person name="Dora S."/>
            <person name="Wang B."/>
            <person name="Ye K."/>
            <person name="Sanchez-Rodriguez C."/>
            <person name="Croll D."/>
        </authorList>
    </citation>
    <scope>NUCLEOTIDE SEQUENCE [LARGE SCALE GENOMIC DNA]</scope>
    <source>
        <strain evidence="3 4">Fo5176</strain>
    </source>
</reference>
<evidence type="ECO:0000313" key="3">
    <source>
        <dbReference type="EMBL" id="KAF6516903.1"/>
    </source>
</evidence>
<feature type="region of interest" description="Disordered" evidence="1">
    <location>
        <begin position="442"/>
        <end position="462"/>
    </location>
</feature>
<evidence type="ECO:0000313" key="4">
    <source>
        <dbReference type="Proteomes" id="UP000593570"/>
    </source>
</evidence>
<dbReference type="EMBL" id="JACDXP010000012">
    <property type="protein sequence ID" value="KAF6516903.1"/>
    <property type="molecule type" value="Genomic_DNA"/>
</dbReference>
<feature type="region of interest" description="Disordered" evidence="1">
    <location>
        <begin position="142"/>
        <end position="178"/>
    </location>
</feature>
<feature type="region of interest" description="Disordered" evidence="1">
    <location>
        <begin position="333"/>
        <end position="353"/>
    </location>
</feature>
<gene>
    <name evidence="3" type="ORF">HZS61_004106</name>
</gene>
<accession>A0A8H6LF46</accession>
<dbReference type="Gene3D" id="2.60.40.10">
    <property type="entry name" value="Immunoglobulins"/>
    <property type="match status" value="1"/>
</dbReference>
<dbReference type="InterPro" id="IPR032640">
    <property type="entry name" value="AMPK1_CBM"/>
</dbReference>
<feature type="compositionally biased region" description="Basic and acidic residues" evidence="1">
    <location>
        <begin position="149"/>
        <end position="167"/>
    </location>
</feature>
<name>A0A8H6LF46_FUSOX</name>
<sequence>MGSFTFKWEHPADEVYVTGTFDNWTKSVQLEKEGNVFSKTVDLKEPEGKIYYKVRQRQRASTRNPNSISPFRHSIRIWHWFGTTQILPSSPALKTNIRTPNEPDLEGNVNNFITPDQLNTETPGAAILNTVTPSSTTAAMAAEQPIENKPTEEKTLGDKPTQDEKLPLETPSDIPGGFPATPANELDTTIGINPLPASEGAGNPIKLEPGEKIPESITAQSTDKYVKLDKESYEKSDALPGIETELPPVSSNTIPESSLPIIGAQDVVINSAAPTATTAGLAAEVPLESNGAFVPEVVRESQEKAGAVTEASTDPTEVKEKTMVEEELKGTVPEAPATSVGTAGVGTEKSENTPDTSLAALAATAGGAVIAAGLAAKETVEEKASPALNSAADAITDTANKNLPDSVKEQLPVAAQETLAAKNEEQIRQEVSPEVPVEVKESLVEAGKSPEAAANTAAVEDKKEVENELLKEVKPVTGIYDSVVEQPKEEPKQVSPEVPVEVKDSIAEAGKSPEAAANTEAVEEKKLVEAELLKEVKPAATIDETAKVAPEVPTEVKESIVEAGERPEAAASTEAVENKKEVEAQLLKEAEPVPAVDEVKPQETESAVPAVAAPVAAPLETKAVEAKPDAEPVTKPEEPKAEAKTETPAVGNGSSATGNGTTTTGNGAKATETKATTPANGSSSTANGEKKKKHNRLSSIFSKIKHKLSDK</sequence>
<comment type="caution">
    <text evidence="3">The sequence shown here is derived from an EMBL/GenBank/DDBJ whole genome shotgun (WGS) entry which is preliminary data.</text>
</comment>
<protein>
    <recommendedName>
        <fullName evidence="2">AMP-activated protein kinase glycogen-binding domain-containing protein</fullName>
    </recommendedName>
</protein>
<dbReference type="SUPFAM" id="SSF81296">
    <property type="entry name" value="E set domains"/>
    <property type="match status" value="1"/>
</dbReference>
<feature type="compositionally biased region" description="Basic and acidic residues" evidence="1">
    <location>
        <begin position="554"/>
        <end position="568"/>
    </location>
</feature>
<dbReference type="CDD" id="cd02859">
    <property type="entry name" value="E_set_AMPKbeta_like_N"/>
    <property type="match status" value="1"/>
</dbReference>
<feature type="region of interest" description="Disordered" evidence="1">
    <location>
        <begin position="539"/>
        <end position="711"/>
    </location>
</feature>
<evidence type="ECO:0000256" key="1">
    <source>
        <dbReference type="SAM" id="MobiDB-lite"/>
    </source>
</evidence>
<organism evidence="3 4">
    <name type="scientific">Fusarium oxysporum f. sp. conglutinans</name>
    <dbReference type="NCBI Taxonomy" id="100902"/>
    <lineage>
        <taxon>Eukaryota</taxon>
        <taxon>Fungi</taxon>
        <taxon>Dikarya</taxon>
        <taxon>Ascomycota</taxon>
        <taxon>Pezizomycotina</taxon>
        <taxon>Sordariomycetes</taxon>
        <taxon>Hypocreomycetidae</taxon>
        <taxon>Hypocreales</taxon>
        <taxon>Nectriaceae</taxon>
        <taxon>Fusarium</taxon>
        <taxon>Fusarium oxysporum species complex</taxon>
    </lineage>
</organism>
<proteinExistence type="predicted"/>
<feature type="domain" description="AMP-activated protein kinase glycogen-binding" evidence="2">
    <location>
        <begin position="4"/>
        <end position="61"/>
    </location>
</feature>
<dbReference type="Proteomes" id="UP000593570">
    <property type="component" value="Unassembled WGS sequence"/>
</dbReference>